<dbReference type="Pfam" id="PF13470">
    <property type="entry name" value="PIN_3"/>
    <property type="match status" value="1"/>
</dbReference>
<dbReference type="AlphaFoldDB" id="A0AAT9LEH4"/>
<gene>
    <name evidence="2" type="ORF">IMF26_09280</name>
</gene>
<dbReference type="InterPro" id="IPR002850">
    <property type="entry name" value="PIN_toxin-like"/>
</dbReference>
<proteinExistence type="predicted"/>
<dbReference type="NCBIfam" id="TIGR00305">
    <property type="entry name" value="putative toxin-antitoxin system toxin component, PIN family"/>
    <property type="match status" value="1"/>
</dbReference>
<dbReference type="SMART" id="SM00670">
    <property type="entry name" value="PINc"/>
    <property type="match status" value="1"/>
</dbReference>
<dbReference type="SUPFAM" id="SSF88723">
    <property type="entry name" value="PIN domain-like"/>
    <property type="match status" value="1"/>
</dbReference>
<dbReference type="PANTHER" id="PTHR34610:SF3">
    <property type="entry name" value="SSL7007 PROTEIN"/>
    <property type="match status" value="1"/>
</dbReference>
<dbReference type="EMBL" id="CP062796">
    <property type="protein sequence ID" value="QUL98220.1"/>
    <property type="molecule type" value="Genomic_DNA"/>
</dbReference>
<dbReference type="InterPro" id="IPR002716">
    <property type="entry name" value="PIN_dom"/>
</dbReference>
<evidence type="ECO:0000313" key="2">
    <source>
        <dbReference type="EMBL" id="QUL98220.1"/>
    </source>
</evidence>
<dbReference type="KEGG" id="fcz:IMF26_09280"/>
<feature type="domain" description="PIN" evidence="1">
    <location>
        <begin position="2"/>
        <end position="120"/>
    </location>
</feature>
<name>A0AAT9LEH4_9FIRM</name>
<accession>A0AAT9LEH4</accession>
<dbReference type="Gene3D" id="3.40.50.1010">
    <property type="entry name" value="5'-nuclease"/>
    <property type="match status" value="1"/>
</dbReference>
<reference evidence="2" key="1">
    <citation type="submission" date="2020-10" db="EMBL/GenBank/DDBJ databases">
        <authorList>
            <person name="Kadnikov V."/>
            <person name="Beletsky A.V."/>
            <person name="Mardanov A.V."/>
            <person name="Karnachuk O.V."/>
            <person name="Ravin N.V."/>
        </authorList>
    </citation>
    <scope>NUCLEOTIDE SEQUENCE</scope>
    <source>
        <strain evidence="2">Bu02</strain>
    </source>
</reference>
<evidence type="ECO:0000259" key="1">
    <source>
        <dbReference type="SMART" id="SM00670"/>
    </source>
</evidence>
<sequence length="139" mass="15454">MLKAVLDTNVLVSGLISPSGIPAQLISAWRGKKFELVISPAILQELAEVLQRDKIKQYYEHIDRDLAQKYVAGLKRFATLAPGKVQIQGVCPDPNDDKFVAAALESRADYIVSGDNRLLNLKEYEGVKILKPAEFFARL</sequence>
<dbReference type="PANTHER" id="PTHR34610">
    <property type="entry name" value="SSL7007 PROTEIN"/>
    <property type="match status" value="1"/>
</dbReference>
<reference evidence="2" key="2">
    <citation type="journal article" date="2023" name="Biology">
        <title>Prokaryotic Life Associated with Coal-Fire Gas Vents Revealed by Metagenomics.</title>
        <authorList>
            <person name="Kadnikov V.V."/>
            <person name="Mardanov A.V."/>
            <person name="Beletsky A.V."/>
            <person name="Karnachuk O.V."/>
            <person name="Ravin N.V."/>
        </authorList>
    </citation>
    <scope>NUCLEOTIDE SEQUENCE</scope>
    <source>
        <strain evidence="2">Bu02</strain>
    </source>
</reference>
<protein>
    <submittedName>
        <fullName evidence="2">Toxin-antitoxin system toxin component, PIN family</fullName>
    </submittedName>
</protein>
<dbReference type="InterPro" id="IPR029060">
    <property type="entry name" value="PIN-like_dom_sf"/>
</dbReference>
<organism evidence="2">
    <name type="scientific">Candidatus Fermentithermobacillus carboniphilus</name>
    <dbReference type="NCBI Taxonomy" id="3085328"/>
    <lineage>
        <taxon>Bacteria</taxon>
        <taxon>Bacillati</taxon>
        <taxon>Bacillota</taxon>
        <taxon>Candidatus Fermentithermobacillia</taxon>
        <taxon>Candidatus Fermentithermobacillales</taxon>
        <taxon>Candidatus Fermentithermobacillaceae</taxon>
        <taxon>Candidatus Fermentithermobacillus</taxon>
    </lineage>
</organism>